<organism evidence="2 3">
    <name type="scientific">Desulfacinum hydrothermale DSM 13146</name>
    <dbReference type="NCBI Taxonomy" id="1121390"/>
    <lineage>
        <taxon>Bacteria</taxon>
        <taxon>Pseudomonadati</taxon>
        <taxon>Thermodesulfobacteriota</taxon>
        <taxon>Syntrophobacteria</taxon>
        <taxon>Syntrophobacterales</taxon>
        <taxon>Syntrophobacteraceae</taxon>
        <taxon>Desulfacinum</taxon>
    </lineage>
</organism>
<dbReference type="RefSeq" id="WP_084058635.1">
    <property type="nucleotide sequence ID" value="NZ_FWXF01000017.1"/>
</dbReference>
<dbReference type="InterPro" id="IPR018633">
    <property type="entry name" value="DUF2357"/>
</dbReference>
<proteinExistence type="predicted"/>
<dbReference type="InterPro" id="IPR007505">
    <property type="entry name" value="PDDEXK_7"/>
</dbReference>
<dbReference type="AlphaFoldDB" id="A0A1W1XS17"/>
<keyword evidence="3" id="KW-1185">Reference proteome</keyword>
<evidence type="ECO:0000313" key="3">
    <source>
        <dbReference type="Proteomes" id="UP000192783"/>
    </source>
</evidence>
<dbReference type="OrthoDB" id="5505095at2"/>
<protein>
    <recommendedName>
        <fullName evidence="1">DUF2357 domain-containing protein</fullName>
    </recommendedName>
</protein>
<dbReference type="STRING" id="1121390.SAMN02746041_02712"/>
<evidence type="ECO:0000313" key="2">
    <source>
        <dbReference type="EMBL" id="SMC26645.1"/>
    </source>
</evidence>
<sequence>MGILYYSAQHRVALATDPLVLGQEPEEETLPDPVEVDERNCYFIRVFDPQAPMSRCLDQLPFVNATKIYPHGLRELSFLNRVGLTRIGPINIRVSSSKLSEDRYHSLLGYLSDRYANLVFSFQTPVGENYRREGIGKDIPYIEFLFLDRFLLGSPSRIGIIASLILCDPHRKLERIHVHRPPAEVAQMNPAAIEEMLLAPHRLARVGSHLAVSATKLAERFRARTGQSLFPSEIRSEEKRHTFDTCENRFLKFFLEQLARKVGMLRKFLATEQDGYLNPEIGKKIQILEQSLAMLLTAPLWRDVGTMVQVPVNSQVLQKKDGYRQLFRLYCLLHRMTICDFDAPDFRSILETKNIPLLYEYWCFFVLKDILDGLAPPLSADPIVVSNACEQKVVVGYRVAYPGGVVLHYNRTYGSPVESYSHEMRPDLVIHHNGRGMVFDAKFKVAEDGSFTPDDIDKMHAYRDSLKGIIGAFIFYPSRNTDPALFRAHHGTTDYEGVGAFPLIPDEQGCPSEKQIGPIAQAVAAFLASSGSPMGGD</sequence>
<dbReference type="Pfam" id="PF09823">
    <property type="entry name" value="DUF2357"/>
    <property type="match status" value="1"/>
</dbReference>
<dbReference type="Proteomes" id="UP000192783">
    <property type="component" value="Unassembled WGS sequence"/>
</dbReference>
<gene>
    <name evidence="2" type="ORF">SAMN02746041_02712</name>
</gene>
<evidence type="ECO:0000259" key="1">
    <source>
        <dbReference type="Pfam" id="PF09823"/>
    </source>
</evidence>
<dbReference type="EMBL" id="FWXF01000017">
    <property type="protein sequence ID" value="SMC26645.1"/>
    <property type="molecule type" value="Genomic_DNA"/>
</dbReference>
<accession>A0A1W1XS17</accession>
<reference evidence="2 3" key="1">
    <citation type="submission" date="2017-04" db="EMBL/GenBank/DDBJ databases">
        <authorList>
            <person name="Afonso C.L."/>
            <person name="Miller P.J."/>
            <person name="Scott M.A."/>
            <person name="Spackman E."/>
            <person name="Goraichik I."/>
            <person name="Dimitrov K.M."/>
            <person name="Suarez D.L."/>
            <person name="Swayne D.E."/>
        </authorList>
    </citation>
    <scope>NUCLEOTIDE SEQUENCE [LARGE SCALE GENOMIC DNA]</scope>
    <source>
        <strain evidence="2 3">DSM 13146</strain>
    </source>
</reference>
<name>A0A1W1XS17_9BACT</name>
<feature type="domain" description="DUF2357" evidence="1">
    <location>
        <begin position="79"/>
        <end position="330"/>
    </location>
</feature>
<dbReference type="Pfam" id="PF04411">
    <property type="entry name" value="PDDEXK_7"/>
    <property type="match status" value="1"/>
</dbReference>